<organism evidence="2 3">
    <name type="scientific">Anopheles culicifacies</name>
    <dbReference type="NCBI Taxonomy" id="139723"/>
    <lineage>
        <taxon>Eukaryota</taxon>
        <taxon>Metazoa</taxon>
        <taxon>Ecdysozoa</taxon>
        <taxon>Arthropoda</taxon>
        <taxon>Hexapoda</taxon>
        <taxon>Insecta</taxon>
        <taxon>Pterygota</taxon>
        <taxon>Neoptera</taxon>
        <taxon>Endopterygota</taxon>
        <taxon>Diptera</taxon>
        <taxon>Nematocera</taxon>
        <taxon>Culicoidea</taxon>
        <taxon>Culicidae</taxon>
        <taxon>Anophelinae</taxon>
        <taxon>Anopheles</taxon>
        <taxon>culicifacies species complex</taxon>
    </lineage>
</organism>
<reference evidence="2" key="2">
    <citation type="submission" date="2020-05" db="UniProtKB">
        <authorList>
            <consortium name="EnsemblMetazoa"/>
        </authorList>
    </citation>
    <scope>IDENTIFICATION</scope>
    <source>
        <strain evidence="2">A-37</strain>
    </source>
</reference>
<dbReference type="VEuPathDB" id="VectorBase:ACUA003725"/>
<evidence type="ECO:0000313" key="3">
    <source>
        <dbReference type="Proteomes" id="UP000075883"/>
    </source>
</evidence>
<dbReference type="EnsemblMetazoa" id="ACUA003725-RA">
    <property type="protein sequence ID" value="ACUA003725-PA"/>
    <property type="gene ID" value="ACUA003725"/>
</dbReference>
<feature type="compositionally biased region" description="Basic residues" evidence="1">
    <location>
        <begin position="57"/>
        <end position="68"/>
    </location>
</feature>
<dbReference type="EMBL" id="AXCM01014056">
    <property type="status" value="NOT_ANNOTATED_CDS"/>
    <property type="molecule type" value="Genomic_DNA"/>
</dbReference>
<dbReference type="AlphaFoldDB" id="A0A182LWM9"/>
<feature type="region of interest" description="Disordered" evidence="1">
    <location>
        <begin position="50"/>
        <end position="71"/>
    </location>
</feature>
<keyword evidence="3" id="KW-1185">Reference proteome</keyword>
<dbReference type="Proteomes" id="UP000075883">
    <property type="component" value="Unassembled WGS sequence"/>
</dbReference>
<evidence type="ECO:0000256" key="1">
    <source>
        <dbReference type="SAM" id="MobiDB-lite"/>
    </source>
</evidence>
<protein>
    <submittedName>
        <fullName evidence="2">Uncharacterized protein</fullName>
    </submittedName>
</protein>
<proteinExistence type="predicted"/>
<name>A0A182LWM9_9DIPT</name>
<accession>A0A182LWM9</accession>
<reference evidence="3" key="1">
    <citation type="submission" date="2013-09" db="EMBL/GenBank/DDBJ databases">
        <title>The Genome Sequence of Anopheles culicifacies species A.</title>
        <authorList>
            <consortium name="The Broad Institute Genomics Platform"/>
            <person name="Neafsey D.E."/>
            <person name="Besansky N."/>
            <person name="Howell P."/>
            <person name="Walton C."/>
            <person name="Young S.K."/>
            <person name="Zeng Q."/>
            <person name="Gargeya S."/>
            <person name="Fitzgerald M."/>
            <person name="Haas B."/>
            <person name="Abouelleil A."/>
            <person name="Allen A.W."/>
            <person name="Alvarado L."/>
            <person name="Arachchi H.M."/>
            <person name="Berlin A.M."/>
            <person name="Chapman S.B."/>
            <person name="Gainer-Dewar J."/>
            <person name="Goldberg J."/>
            <person name="Griggs A."/>
            <person name="Gujja S."/>
            <person name="Hansen M."/>
            <person name="Howarth C."/>
            <person name="Imamovic A."/>
            <person name="Ireland A."/>
            <person name="Larimer J."/>
            <person name="McCowan C."/>
            <person name="Murphy C."/>
            <person name="Pearson M."/>
            <person name="Poon T.W."/>
            <person name="Priest M."/>
            <person name="Roberts A."/>
            <person name="Saif S."/>
            <person name="Shea T."/>
            <person name="Sisk P."/>
            <person name="Sykes S."/>
            <person name="Wortman J."/>
            <person name="Nusbaum C."/>
            <person name="Birren B."/>
        </authorList>
    </citation>
    <scope>NUCLEOTIDE SEQUENCE [LARGE SCALE GENOMIC DNA]</scope>
    <source>
        <strain evidence="3">A-37</strain>
    </source>
</reference>
<sequence length="128" mass="14414">MAPILTGVDARWQNDPEQLLVGTTGKRQIQTNPSVILRIVAEKIGWTMHASKEETHRSRRRRRGRRRQPLWSNGRSTAMTMLVHLLMLFCFLRDPLAGTVTGFSMLPGKAFVLEAPTFSPGICLPIMS</sequence>
<evidence type="ECO:0000313" key="2">
    <source>
        <dbReference type="EnsemblMetazoa" id="ACUA003725-PA"/>
    </source>
</evidence>